<accession>A0AAN5C3E2</accession>
<evidence type="ECO:0000313" key="1">
    <source>
        <dbReference type="EMBL" id="GMR35643.1"/>
    </source>
</evidence>
<keyword evidence="2" id="KW-1185">Reference proteome</keyword>
<dbReference type="AlphaFoldDB" id="A0AAN5C3E2"/>
<sequence length="75" mass="8294">VMSGRLLTSARDFVVDARKARFVLLPVLFCINLTKDLMTSIHGAKKANKKHVSDGYNADAITFLFNTLAMLRAPV</sequence>
<feature type="non-terminal residue" evidence="1">
    <location>
        <position position="1"/>
    </location>
</feature>
<dbReference type="EMBL" id="BTRK01000002">
    <property type="protein sequence ID" value="GMR35643.1"/>
    <property type="molecule type" value="Genomic_DNA"/>
</dbReference>
<comment type="caution">
    <text evidence="1">The sequence shown here is derived from an EMBL/GenBank/DDBJ whole genome shotgun (WGS) entry which is preliminary data.</text>
</comment>
<protein>
    <submittedName>
        <fullName evidence="1">Uncharacterized protein</fullName>
    </submittedName>
</protein>
<gene>
    <name evidence="1" type="ORF">PMAYCL1PPCAC_05838</name>
</gene>
<name>A0AAN5C3E2_9BILA</name>
<evidence type="ECO:0000313" key="2">
    <source>
        <dbReference type="Proteomes" id="UP001328107"/>
    </source>
</evidence>
<reference evidence="2" key="1">
    <citation type="submission" date="2022-10" db="EMBL/GenBank/DDBJ databases">
        <title>Genome assembly of Pristionchus species.</title>
        <authorList>
            <person name="Yoshida K."/>
            <person name="Sommer R.J."/>
        </authorList>
    </citation>
    <scope>NUCLEOTIDE SEQUENCE [LARGE SCALE GENOMIC DNA]</scope>
    <source>
        <strain evidence="2">RS5460</strain>
    </source>
</reference>
<feature type="non-terminal residue" evidence="1">
    <location>
        <position position="75"/>
    </location>
</feature>
<dbReference type="Proteomes" id="UP001328107">
    <property type="component" value="Unassembled WGS sequence"/>
</dbReference>
<organism evidence="1 2">
    <name type="scientific">Pristionchus mayeri</name>
    <dbReference type="NCBI Taxonomy" id="1317129"/>
    <lineage>
        <taxon>Eukaryota</taxon>
        <taxon>Metazoa</taxon>
        <taxon>Ecdysozoa</taxon>
        <taxon>Nematoda</taxon>
        <taxon>Chromadorea</taxon>
        <taxon>Rhabditida</taxon>
        <taxon>Rhabditina</taxon>
        <taxon>Diplogasteromorpha</taxon>
        <taxon>Diplogasteroidea</taxon>
        <taxon>Neodiplogasteridae</taxon>
        <taxon>Pristionchus</taxon>
    </lineage>
</organism>
<proteinExistence type="predicted"/>